<evidence type="ECO:0000313" key="2">
    <source>
        <dbReference type="EMBL" id="KAF1019717.1"/>
    </source>
</evidence>
<sequence>MTVALPAAPAAQSASPWVQRWARLAPAGCDALDVACGSGRHTRWLHEAGYRVHAVDRDAGAVASLQAWLAARAPGAEARIRCHDIEQQPWPFAGHALGLIVVTHYLWRPLLPTLTAALAPGGALIYETFTLAQAGIGKPSNPDFLLRPGELLDVAASAGLHVVAYEDGYLPDASPQLGRGRFIQRIAAVNARYGDMSGSGIGEPPRHPLL</sequence>
<dbReference type="AlphaFoldDB" id="A0A7V8FM54"/>
<dbReference type="Gene3D" id="3.40.50.150">
    <property type="entry name" value="Vaccinia Virus protein VP39"/>
    <property type="match status" value="1"/>
</dbReference>
<proteinExistence type="predicted"/>
<dbReference type="EMBL" id="WNDQ01000049">
    <property type="protein sequence ID" value="KAF1019717.1"/>
    <property type="molecule type" value="Genomic_DNA"/>
</dbReference>
<dbReference type="InterPro" id="IPR041698">
    <property type="entry name" value="Methyltransf_25"/>
</dbReference>
<comment type="caution">
    <text evidence="2">The sequence shown here is derived from an EMBL/GenBank/DDBJ whole genome shotgun (WGS) entry which is preliminary data.</text>
</comment>
<accession>A0A7V8FM54</accession>
<protein>
    <recommendedName>
        <fullName evidence="1">Methyltransferase domain-containing protein</fullName>
    </recommendedName>
</protein>
<dbReference type="Pfam" id="PF13649">
    <property type="entry name" value="Methyltransf_25"/>
    <property type="match status" value="1"/>
</dbReference>
<evidence type="ECO:0000259" key="1">
    <source>
        <dbReference type="Pfam" id="PF13649"/>
    </source>
</evidence>
<name>A0A7V8FM54_9BURK</name>
<dbReference type="InterPro" id="IPR029063">
    <property type="entry name" value="SAM-dependent_MTases_sf"/>
</dbReference>
<feature type="domain" description="Methyltransferase" evidence="1">
    <location>
        <begin position="32"/>
        <end position="122"/>
    </location>
</feature>
<dbReference type="Proteomes" id="UP000461670">
    <property type="component" value="Unassembled WGS sequence"/>
</dbReference>
<dbReference type="CDD" id="cd02440">
    <property type="entry name" value="AdoMet_MTases"/>
    <property type="match status" value="1"/>
</dbReference>
<reference evidence="3" key="1">
    <citation type="journal article" date="2020" name="MBio">
        <title>Horizontal gene transfer to a defensive symbiont with a reduced genome amongst a multipartite beetle microbiome.</title>
        <authorList>
            <person name="Waterworth S.C."/>
            <person name="Florez L.V."/>
            <person name="Rees E.R."/>
            <person name="Hertweck C."/>
            <person name="Kaltenpoth M."/>
            <person name="Kwan J.C."/>
        </authorList>
    </citation>
    <scope>NUCLEOTIDE SEQUENCE [LARGE SCALE GENOMIC DNA]</scope>
</reference>
<evidence type="ECO:0000313" key="3">
    <source>
        <dbReference type="Proteomes" id="UP000461670"/>
    </source>
</evidence>
<gene>
    <name evidence="2" type="ORF">GAK30_02950</name>
</gene>
<organism evidence="2 3">
    <name type="scientific">Paracidovorax wautersii</name>
    <dbReference type="NCBI Taxonomy" id="1177982"/>
    <lineage>
        <taxon>Bacteria</taxon>
        <taxon>Pseudomonadati</taxon>
        <taxon>Pseudomonadota</taxon>
        <taxon>Betaproteobacteria</taxon>
        <taxon>Burkholderiales</taxon>
        <taxon>Comamonadaceae</taxon>
        <taxon>Paracidovorax</taxon>
    </lineage>
</organism>
<dbReference type="SUPFAM" id="SSF53335">
    <property type="entry name" value="S-adenosyl-L-methionine-dependent methyltransferases"/>
    <property type="match status" value="1"/>
</dbReference>